<sequence>MSKRFRRAFRDKLCRNPSCCLCLCCSEVVIIGGVSASAGGGGPARVRVDSQSTTTRHRLLTYRNNLNIASSLHRPVREVSYGPEEQVVAENLSNSETERGKTYTFPRGQKKFATTKKSHSLPDSSLCGLQNGNITQQPNNHSGQLPTGALIKSTRDHGNRSAEWLLKKRFCSKSDGATPSNAESEDQPNDPLHGDTSTRLLVTSKSGENICPKTQTPLSDSLSESHCHSSAGYQTPIEDDEAFNADDIQAVNSSETTLDLSSKVTANVAI</sequence>
<feature type="region of interest" description="Disordered" evidence="1">
    <location>
        <begin position="175"/>
        <end position="234"/>
    </location>
</feature>
<feature type="compositionally biased region" description="Polar residues" evidence="1">
    <location>
        <begin position="195"/>
        <end position="217"/>
    </location>
</feature>
<evidence type="ECO:0000313" key="2">
    <source>
        <dbReference type="EMBL" id="CAG7717930.1"/>
    </source>
</evidence>
<accession>A0A8J2NXC0</accession>
<proteinExistence type="predicted"/>
<evidence type="ECO:0000256" key="1">
    <source>
        <dbReference type="SAM" id="MobiDB-lite"/>
    </source>
</evidence>
<organism evidence="2 3">
    <name type="scientific">Allacma fusca</name>
    <dbReference type="NCBI Taxonomy" id="39272"/>
    <lineage>
        <taxon>Eukaryota</taxon>
        <taxon>Metazoa</taxon>
        <taxon>Ecdysozoa</taxon>
        <taxon>Arthropoda</taxon>
        <taxon>Hexapoda</taxon>
        <taxon>Collembola</taxon>
        <taxon>Symphypleona</taxon>
        <taxon>Sminthuridae</taxon>
        <taxon>Allacma</taxon>
    </lineage>
</organism>
<name>A0A8J2NXC0_9HEXA</name>
<dbReference type="Proteomes" id="UP000708208">
    <property type="component" value="Unassembled WGS sequence"/>
</dbReference>
<comment type="caution">
    <text evidence="2">The sequence shown here is derived from an EMBL/GenBank/DDBJ whole genome shotgun (WGS) entry which is preliminary data.</text>
</comment>
<feature type="compositionally biased region" description="Low complexity" evidence="1">
    <location>
        <begin position="218"/>
        <end position="230"/>
    </location>
</feature>
<feature type="compositionally biased region" description="Polar residues" evidence="1">
    <location>
        <begin position="121"/>
        <end position="145"/>
    </location>
</feature>
<feature type="non-terminal residue" evidence="2">
    <location>
        <position position="1"/>
    </location>
</feature>
<feature type="region of interest" description="Disordered" evidence="1">
    <location>
        <begin position="112"/>
        <end position="156"/>
    </location>
</feature>
<protein>
    <submittedName>
        <fullName evidence="2">Uncharacterized protein</fullName>
    </submittedName>
</protein>
<keyword evidence="3" id="KW-1185">Reference proteome</keyword>
<evidence type="ECO:0000313" key="3">
    <source>
        <dbReference type="Proteomes" id="UP000708208"/>
    </source>
</evidence>
<dbReference type="AlphaFoldDB" id="A0A8J2NXC0"/>
<reference evidence="2" key="1">
    <citation type="submission" date="2021-06" db="EMBL/GenBank/DDBJ databases">
        <authorList>
            <person name="Hodson N. C."/>
            <person name="Mongue J. A."/>
            <person name="Jaron S. K."/>
        </authorList>
    </citation>
    <scope>NUCLEOTIDE SEQUENCE</scope>
</reference>
<dbReference type="EMBL" id="CAJVCH010049619">
    <property type="protein sequence ID" value="CAG7717930.1"/>
    <property type="molecule type" value="Genomic_DNA"/>
</dbReference>
<gene>
    <name evidence="2" type="ORF">AFUS01_LOCUS7359</name>
</gene>